<evidence type="ECO:0000256" key="1">
    <source>
        <dbReference type="SAM" id="MobiDB-lite"/>
    </source>
</evidence>
<proteinExistence type="predicted"/>
<evidence type="ECO:0008006" key="4">
    <source>
        <dbReference type="Google" id="ProtNLM"/>
    </source>
</evidence>
<accession>A0ABT5TXN3</accession>
<feature type="compositionally biased region" description="Basic and acidic residues" evidence="1">
    <location>
        <begin position="10"/>
        <end position="23"/>
    </location>
</feature>
<name>A0ABT5TXN3_9MICO</name>
<comment type="caution">
    <text evidence="2">The sequence shown here is derived from an EMBL/GenBank/DDBJ whole genome shotgun (WGS) entry which is preliminary data.</text>
</comment>
<feature type="region of interest" description="Disordered" evidence="1">
    <location>
        <begin position="1"/>
        <end position="68"/>
    </location>
</feature>
<evidence type="ECO:0000313" key="3">
    <source>
        <dbReference type="Proteomes" id="UP001165561"/>
    </source>
</evidence>
<evidence type="ECO:0000313" key="2">
    <source>
        <dbReference type="EMBL" id="MDD9205915.1"/>
    </source>
</evidence>
<sequence>MTRRPRRAVRPGDADRQRARQETEASVDALHQHPGVVPDRAAEDTAAAWGEAGDADDDRLRRDVPPHW</sequence>
<organism evidence="2 3">
    <name type="scientific">Georgenia halotolerans</name>
    <dbReference type="NCBI Taxonomy" id="3028317"/>
    <lineage>
        <taxon>Bacteria</taxon>
        <taxon>Bacillati</taxon>
        <taxon>Actinomycetota</taxon>
        <taxon>Actinomycetes</taxon>
        <taxon>Micrococcales</taxon>
        <taxon>Bogoriellaceae</taxon>
        <taxon>Georgenia</taxon>
    </lineage>
</organism>
<reference evidence="2" key="1">
    <citation type="submission" date="2023-02" db="EMBL/GenBank/DDBJ databases">
        <title>Georgenia sp.10Sc9-8, isolated from a soil sample collected from the Taklamakan desert.</title>
        <authorList>
            <person name="Liu S."/>
        </authorList>
    </citation>
    <scope>NUCLEOTIDE SEQUENCE</scope>
    <source>
        <strain evidence="2">10Sc9-8</strain>
    </source>
</reference>
<protein>
    <recommendedName>
        <fullName evidence="4">Antitoxin</fullName>
    </recommendedName>
</protein>
<feature type="compositionally biased region" description="Basic and acidic residues" evidence="1">
    <location>
        <begin position="58"/>
        <end position="68"/>
    </location>
</feature>
<dbReference type="EMBL" id="JARACI010000712">
    <property type="protein sequence ID" value="MDD9205915.1"/>
    <property type="molecule type" value="Genomic_DNA"/>
</dbReference>
<dbReference type="Proteomes" id="UP001165561">
    <property type="component" value="Unassembled WGS sequence"/>
</dbReference>
<gene>
    <name evidence="2" type="ORF">PU560_05450</name>
</gene>
<keyword evidence="3" id="KW-1185">Reference proteome</keyword>